<dbReference type="EMBL" id="BOOR01000024">
    <property type="protein sequence ID" value="GII55088.1"/>
    <property type="molecule type" value="Genomic_DNA"/>
</dbReference>
<accession>A0A8J3V1I1</accession>
<protein>
    <recommendedName>
        <fullName evidence="3">DUF4375 domain-containing protein</fullName>
    </recommendedName>
</protein>
<evidence type="ECO:0008006" key="3">
    <source>
        <dbReference type="Google" id="ProtNLM"/>
    </source>
</evidence>
<dbReference type="Proteomes" id="UP000605992">
    <property type="component" value="Unassembled WGS sequence"/>
</dbReference>
<evidence type="ECO:0000313" key="1">
    <source>
        <dbReference type="EMBL" id="GII55088.1"/>
    </source>
</evidence>
<dbReference type="AlphaFoldDB" id="A0A8J3V1I1"/>
<sequence length="187" mass="20266">MSSIGHTSPAGPEPARLTTRELHELPDADLVARCMAPIARRIHSETVAAAQSLVIRRLTADQAALLVFWLLYGNAGPGLSRLCRERPHRVADEDFWRLVEAGLGHLGDTPLLALTGRLRAEIAKVVPAGAARDADDGGVHLAEELARLDPDALKAIDDDYDRIAPESLRRTAGHIREHADRFVSIAA</sequence>
<evidence type="ECO:0000313" key="2">
    <source>
        <dbReference type="Proteomes" id="UP000605992"/>
    </source>
</evidence>
<keyword evidence="2" id="KW-1185">Reference proteome</keyword>
<comment type="caution">
    <text evidence="1">The sequence shown here is derived from an EMBL/GenBank/DDBJ whole genome shotgun (WGS) entry which is preliminary data.</text>
</comment>
<proteinExistence type="predicted"/>
<reference evidence="1" key="1">
    <citation type="submission" date="2021-01" db="EMBL/GenBank/DDBJ databases">
        <title>Whole genome shotgun sequence of Planotetraspora thailandica NBRC 104271.</title>
        <authorList>
            <person name="Komaki H."/>
            <person name="Tamura T."/>
        </authorList>
    </citation>
    <scope>NUCLEOTIDE SEQUENCE</scope>
    <source>
        <strain evidence="1">NBRC 104271</strain>
    </source>
</reference>
<name>A0A8J3V1I1_9ACTN</name>
<organism evidence="1 2">
    <name type="scientific">Planotetraspora thailandica</name>
    <dbReference type="NCBI Taxonomy" id="487172"/>
    <lineage>
        <taxon>Bacteria</taxon>
        <taxon>Bacillati</taxon>
        <taxon>Actinomycetota</taxon>
        <taxon>Actinomycetes</taxon>
        <taxon>Streptosporangiales</taxon>
        <taxon>Streptosporangiaceae</taxon>
        <taxon>Planotetraspora</taxon>
    </lineage>
</organism>
<gene>
    <name evidence="1" type="ORF">Pth03_34770</name>
</gene>
<dbReference type="RefSeq" id="WP_203945297.1">
    <property type="nucleotide sequence ID" value="NZ_BOOR01000024.1"/>
</dbReference>